<evidence type="ECO:0000256" key="7">
    <source>
        <dbReference type="ARBA" id="ARBA00023170"/>
    </source>
</evidence>
<dbReference type="GO" id="GO:0005886">
    <property type="term" value="C:plasma membrane"/>
    <property type="evidence" value="ECO:0007669"/>
    <property type="project" value="TreeGrafter"/>
</dbReference>
<keyword evidence="4" id="KW-0552">Olfaction</keyword>
<comment type="subcellular location">
    <subcellularLocation>
        <location evidence="1">Membrane</location>
        <topology evidence="1">Multi-pass membrane protein</topology>
    </subcellularLocation>
</comment>
<sequence>MEQERKKLIKKIDRCGVHVRIVLSLAGIWPYEKSERKFKYCRWYMVVILFIFNIIGIIGFIIHHRHNLTVMLTGFGIGLSLFCVALKVMCFKYYGNNMVIINKMLLDMTNDQMNVKDEIWKILVQPMSYFTGVLYPKISCSGFSLVVVMWTRPTLAMLISYLKGNMTYARFYPTRYFWTVTPGSWIWLAHFFVELLASWFVVSIGVMGDNWYSFTISKICGHFRILNYEIRNLPFEEFTLSKIKHFHKRHQDLNVLAELLGELAGPFIFVVTLSTAVMLCTTIFQISQMDVITIGKISWPLVYTSYKLVQIFIYAWGGELIKMESEAFREAVYSSAWTDAKNKLVSHSIRMMMFQRPIVLTACQIKPITAELFSGVCSNIQLFISSTIKNIIMDEKKKLKAYVAFSGMIKKLMLLAGLWPVKNPTLFYSIKPLIALSIALCSAIVITNFTIVNIKNIAVMTKGLSLATSFYTTSLKIICFAWNRKDAMVLHKTLANYYNDYLNNKNLKNIVLTGLSDVRRLSITFSILVFLSILTCAFRPIISILIQLVHNDNDTILLTPAMPAKYPWNSTDNGQLIYWITYLFECSAAVCLFVVTCSVDSLFLFYVFQMSGHLRVMSCQLNFHEENINQNNKIIRECVIKYGDLIKCRDILQKIYGPIILWMIISSALVICALIFQMAELEKVTVGEVLLFTGYSGSKLLQTYMYASSGSALTSESENFLDAVYQSNWVGKNRKSFQTSILILLTQKPIVIIACKYFSVSIDMFVMVLNKTLSYFLILQKITEKLEKK</sequence>
<evidence type="ECO:0000256" key="6">
    <source>
        <dbReference type="ARBA" id="ARBA00023136"/>
    </source>
</evidence>
<keyword evidence="2" id="KW-0716">Sensory transduction</keyword>
<feature type="transmembrane region" description="Helical" evidence="9">
    <location>
        <begin position="43"/>
        <end position="62"/>
    </location>
</feature>
<comment type="caution">
    <text evidence="10">The sequence shown here is derived from an EMBL/GenBank/DDBJ whole genome shotgun (WGS) entry which is preliminary data.</text>
</comment>
<keyword evidence="11" id="KW-1185">Reference proteome</keyword>
<keyword evidence="3 9" id="KW-0812">Transmembrane</keyword>
<feature type="transmembrane region" description="Helical" evidence="9">
    <location>
        <begin position="655"/>
        <end position="676"/>
    </location>
</feature>
<protein>
    <recommendedName>
        <fullName evidence="12">Odorant receptor</fullName>
    </recommendedName>
</protein>
<evidence type="ECO:0000256" key="4">
    <source>
        <dbReference type="ARBA" id="ARBA00022725"/>
    </source>
</evidence>
<gene>
    <name evidence="10" type="ORF">HCN44_007124</name>
</gene>
<evidence type="ECO:0000256" key="8">
    <source>
        <dbReference type="ARBA" id="ARBA00023224"/>
    </source>
</evidence>
<evidence type="ECO:0008006" key="12">
    <source>
        <dbReference type="Google" id="ProtNLM"/>
    </source>
</evidence>
<keyword evidence="7" id="KW-0675">Receptor</keyword>
<dbReference type="GO" id="GO:0007165">
    <property type="term" value="P:signal transduction"/>
    <property type="evidence" value="ECO:0007669"/>
    <property type="project" value="UniProtKB-KW"/>
</dbReference>
<dbReference type="GO" id="GO:0005549">
    <property type="term" value="F:odorant binding"/>
    <property type="evidence" value="ECO:0007669"/>
    <property type="project" value="InterPro"/>
</dbReference>
<keyword evidence="8" id="KW-0807">Transducer</keyword>
<feature type="transmembrane region" description="Helical" evidence="9">
    <location>
        <begin position="185"/>
        <end position="207"/>
    </location>
</feature>
<evidence type="ECO:0000256" key="1">
    <source>
        <dbReference type="ARBA" id="ARBA00004141"/>
    </source>
</evidence>
<organism evidence="10 11">
    <name type="scientific">Aphidius gifuensis</name>
    <name type="common">Parasitoid wasp</name>
    <dbReference type="NCBI Taxonomy" id="684658"/>
    <lineage>
        <taxon>Eukaryota</taxon>
        <taxon>Metazoa</taxon>
        <taxon>Ecdysozoa</taxon>
        <taxon>Arthropoda</taxon>
        <taxon>Hexapoda</taxon>
        <taxon>Insecta</taxon>
        <taxon>Pterygota</taxon>
        <taxon>Neoptera</taxon>
        <taxon>Endopterygota</taxon>
        <taxon>Hymenoptera</taxon>
        <taxon>Apocrita</taxon>
        <taxon>Ichneumonoidea</taxon>
        <taxon>Braconidae</taxon>
        <taxon>Aphidiinae</taxon>
        <taxon>Aphidius</taxon>
    </lineage>
</organism>
<accession>A0A835CLH7</accession>
<name>A0A835CLH7_APHGI</name>
<dbReference type="OrthoDB" id="7548151at2759"/>
<dbReference type="GO" id="GO:0004984">
    <property type="term" value="F:olfactory receptor activity"/>
    <property type="evidence" value="ECO:0007669"/>
    <property type="project" value="InterPro"/>
</dbReference>
<evidence type="ECO:0000256" key="2">
    <source>
        <dbReference type="ARBA" id="ARBA00022606"/>
    </source>
</evidence>
<feature type="transmembrane region" description="Helical" evidence="9">
    <location>
        <begin position="525"/>
        <end position="549"/>
    </location>
</feature>
<dbReference type="AlphaFoldDB" id="A0A835CLH7"/>
<dbReference type="PANTHER" id="PTHR21137:SF42">
    <property type="entry name" value="ODORANT RECEPTOR 83A"/>
    <property type="match status" value="1"/>
</dbReference>
<evidence type="ECO:0000256" key="3">
    <source>
        <dbReference type="ARBA" id="ARBA00022692"/>
    </source>
</evidence>
<evidence type="ECO:0000313" key="11">
    <source>
        <dbReference type="Proteomes" id="UP000639338"/>
    </source>
</evidence>
<proteinExistence type="predicted"/>
<reference evidence="10 11" key="1">
    <citation type="submission" date="2020-08" db="EMBL/GenBank/DDBJ databases">
        <title>Aphidius gifuensis genome sequencing and assembly.</title>
        <authorList>
            <person name="Du Z."/>
        </authorList>
    </citation>
    <scope>NUCLEOTIDE SEQUENCE [LARGE SCALE GENOMIC DNA]</scope>
    <source>
        <strain evidence="10">YNYX2018</strain>
        <tissue evidence="10">Adults</tissue>
    </source>
</reference>
<dbReference type="EMBL" id="JACMRX010000005">
    <property type="protein sequence ID" value="KAF7988814.1"/>
    <property type="molecule type" value="Genomic_DNA"/>
</dbReference>
<feature type="transmembrane region" description="Helical" evidence="9">
    <location>
        <begin position="433"/>
        <end position="454"/>
    </location>
</feature>
<dbReference type="Pfam" id="PF02949">
    <property type="entry name" value="7tm_6"/>
    <property type="match status" value="2"/>
</dbReference>
<keyword evidence="5 9" id="KW-1133">Transmembrane helix</keyword>
<dbReference type="InterPro" id="IPR004117">
    <property type="entry name" value="7tm6_olfct_rcpt"/>
</dbReference>
<evidence type="ECO:0000256" key="5">
    <source>
        <dbReference type="ARBA" id="ARBA00022989"/>
    </source>
</evidence>
<evidence type="ECO:0000313" key="10">
    <source>
        <dbReference type="EMBL" id="KAF7988814.1"/>
    </source>
</evidence>
<feature type="transmembrane region" description="Helical" evidence="9">
    <location>
        <begin position="757"/>
        <end position="779"/>
    </location>
</feature>
<feature type="transmembrane region" description="Helical" evidence="9">
    <location>
        <begin position="69"/>
        <end position="94"/>
    </location>
</feature>
<feature type="transmembrane region" description="Helical" evidence="9">
    <location>
        <begin position="263"/>
        <end position="286"/>
    </location>
</feature>
<dbReference type="Proteomes" id="UP000639338">
    <property type="component" value="Unassembled WGS sequence"/>
</dbReference>
<dbReference type="PANTHER" id="PTHR21137">
    <property type="entry name" value="ODORANT RECEPTOR"/>
    <property type="match status" value="1"/>
</dbReference>
<feature type="transmembrane region" description="Helical" evidence="9">
    <location>
        <begin position="401"/>
        <end position="421"/>
    </location>
</feature>
<keyword evidence="6 9" id="KW-0472">Membrane</keyword>
<evidence type="ECO:0000256" key="9">
    <source>
        <dbReference type="SAM" id="Phobius"/>
    </source>
</evidence>
<feature type="transmembrane region" description="Helical" evidence="9">
    <location>
        <begin position="576"/>
        <end position="608"/>
    </location>
</feature>